<dbReference type="AlphaFoldDB" id="A0A2P5XAY9"/>
<organism evidence="1 2">
    <name type="scientific">Gossypium barbadense</name>
    <name type="common">Sea Island cotton</name>
    <name type="synonym">Hibiscus barbadensis</name>
    <dbReference type="NCBI Taxonomy" id="3634"/>
    <lineage>
        <taxon>Eukaryota</taxon>
        <taxon>Viridiplantae</taxon>
        <taxon>Streptophyta</taxon>
        <taxon>Embryophyta</taxon>
        <taxon>Tracheophyta</taxon>
        <taxon>Spermatophyta</taxon>
        <taxon>Magnoliopsida</taxon>
        <taxon>eudicotyledons</taxon>
        <taxon>Gunneridae</taxon>
        <taxon>Pentapetalae</taxon>
        <taxon>rosids</taxon>
        <taxon>malvids</taxon>
        <taxon>Malvales</taxon>
        <taxon>Malvaceae</taxon>
        <taxon>Malvoideae</taxon>
        <taxon>Gossypium</taxon>
    </lineage>
</organism>
<evidence type="ECO:0000313" key="1">
    <source>
        <dbReference type="EMBL" id="PPS00500.1"/>
    </source>
</evidence>
<sequence length="69" mass="7910">MPGMRSRQAKQIEVGHVYIEAVRKAMTVNSRKAQKMNAKLYSRDLETFVVQEYISHSSGLPPRSYIVNL</sequence>
<dbReference type="Proteomes" id="UP000239757">
    <property type="component" value="Unassembled WGS sequence"/>
</dbReference>
<protein>
    <submittedName>
        <fullName evidence="1">Uncharacterized protein</fullName>
    </submittedName>
</protein>
<dbReference type="EMBL" id="KZ665285">
    <property type="protein sequence ID" value="PPS00500.1"/>
    <property type="molecule type" value="Genomic_DNA"/>
</dbReference>
<reference evidence="1 2" key="1">
    <citation type="submission" date="2015-01" db="EMBL/GenBank/DDBJ databases">
        <title>Genome of allotetraploid Gossypium barbadense reveals genomic plasticity and fiber elongation in cotton evolution.</title>
        <authorList>
            <person name="Chen X."/>
            <person name="Liu X."/>
            <person name="Zhao B."/>
            <person name="Zheng H."/>
            <person name="Hu Y."/>
            <person name="Lu G."/>
            <person name="Yang C."/>
            <person name="Chen J."/>
            <person name="Shan C."/>
            <person name="Zhang L."/>
            <person name="Zhou Y."/>
            <person name="Wang L."/>
            <person name="Guo W."/>
            <person name="Bai Y."/>
            <person name="Ruan J."/>
            <person name="Shangguan X."/>
            <person name="Mao Y."/>
            <person name="Jiang J."/>
            <person name="Zhu Y."/>
            <person name="Lei J."/>
            <person name="Kang H."/>
            <person name="Chen S."/>
            <person name="He X."/>
            <person name="Wang R."/>
            <person name="Wang Y."/>
            <person name="Chen J."/>
            <person name="Wang L."/>
            <person name="Yu S."/>
            <person name="Wang B."/>
            <person name="Wei J."/>
            <person name="Song S."/>
            <person name="Lu X."/>
            <person name="Gao Z."/>
            <person name="Gu W."/>
            <person name="Deng X."/>
            <person name="Ma D."/>
            <person name="Wang S."/>
            <person name="Liang W."/>
            <person name="Fang L."/>
            <person name="Cai C."/>
            <person name="Zhu X."/>
            <person name="Zhou B."/>
            <person name="Zhang Y."/>
            <person name="Chen Z."/>
            <person name="Xu S."/>
            <person name="Zhu R."/>
            <person name="Wang S."/>
            <person name="Zhang T."/>
            <person name="Zhao G."/>
        </authorList>
    </citation>
    <scope>NUCLEOTIDE SEQUENCE [LARGE SCALE GENOMIC DNA]</scope>
    <source>
        <strain evidence="2">cv. Xinhai21</strain>
        <tissue evidence="1">Leaf</tissue>
    </source>
</reference>
<gene>
    <name evidence="1" type="ORF">GOBAR_AA20177</name>
</gene>
<name>A0A2P5XAY9_GOSBA</name>
<accession>A0A2P5XAY9</accession>
<dbReference type="OrthoDB" id="10401008at2759"/>
<proteinExistence type="predicted"/>
<evidence type="ECO:0000313" key="2">
    <source>
        <dbReference type="Proteomes" id="UP000239757"/>
    </source>
</evidence>